<evidence type="ECO:0000256" key="2">
    <source>
        <dbReference type="SAM" id="SignalP"/>
    </source>
</evidence>
<evidence type="ECO:0000313" key="3">
    <source>
        <dbReference type="EMBL" id="QNE35183.1"/>
    </source>
</evidence>
<dbReference type="EMBL" id="CP043641">
    <property type="protein sequence ID" value="QNE35183.1"/>
    <property type="molecule type" value="Genomic_DNA"/>
</dbReference>
<gene>
    <name evidence="3" type="ORF">F1C12_08575</name>
</gene>
<keyword evidence="1" id="KW-0472">Membrane</keyword>
<dbReference type="RefSeq" id="WP_185278346.1">
    <property type="nucleotide sequence ID" value="NZ_CP043641.1"/>
</dbReference>
<dbReference type="AlphaFoldDB" id="A0A7G6Y9L8"/>
<dbReference type="Proteomes" id="UP000515511">
    <property type="component" value="Chromosome"/>
</dbReference>
<evidence type="ECO:0000256" key="1">
    <source>
        <dbReference type="SAM" id="Phobius"/>
    </source>
</evidence>
<evidence type="ECO:0000313" key="4">
    <source>
        <dbReference type="Proteomes" id="UP000515511"/>
    </source>
</evidence>
<name>A0A7G6Y9L8_9MICO</name>
<organism evidence="3 4">
    <name type="scientific">Leifsonia shinshuensis</name>
    <dbReference type="NCBI Taxonomy" id="150026"/>
    <lineage>
        <taxon>Bacteria</taxon>
        <taxon>Bacillati</taxon>
        <taxon>Actinomycetota</taxon>
        <taxon>Actinomycetes</taxon>
        <taxon>Micrococcales</taxon>
        <taxon>Microbacteriaceae</taxon>
        <taxon>Leifsonia</taxon>
    </lineage>
</organism>
<sequence length="181" mass="17987">MLKKILAAAVVTAGLLLAAPAAANADDYTSGAPCSVDVSTIQAGDTATVTCIPGTWASSELITWTGSGFDGANIHMASSVTFTKHANADGSDVLHVTLPSTANGVYTITGVGAASGHVCSVSVTVLPADTTATTVNDPGNSGLADTGSVIAEWSIWVGGGLLIVGLVSVAIAAWMRKVRSS</sequence>
<keyword evidence="2" id="KW-0732">Signal</keyword>
<evidence type="ECO:0008006" key="5">
    <source>
        <dbReference type="Google" id="ProtNLM"/>
    </source>
</evidence>
<feature type="signal peptide" evidence="2">
    <location>
        <begin position="1"/>
        <end position="25"/>
    </location>
</feature>
<feature type="chain" id="PRO_5029011661" description="Ig-like domain-containing protein" evidence="2">
    <location>
        <begin position="26"/>
        <end position="181"/>
    </location>
</feature>
<dbReference type="KEGG" id="lse:F1C12_08575"/>
<proteinExistence type="predicted"/>
<keyword evidence="1" id="KW-1133">Transmembrane helix</keyword>
<protein>
    <recommendedName>
        <fullName evidence="5">Ig-like domain-containing protein</fullName>
    </recommendedName>
</protein>
<reference evidence="4" key="1">
    <citation type="submission" date="2019-09" db="EMBL/GenBank/DDBJ databases">
        <title>Antimicrobial potential of Antarctic Bacteria.</title>
        <authorList>
            <person name="Benaud N."/>
            <person name="Edwards R.J."/>
            <person name="Ferrari B.C."/>
        </authorList>
    </citation>
    <scope>NUCLEOTIDE SEQUENCE [LARGE SCALE GENOMIC DNA]</scope>
    <source>
        <strain evidence="4">INR9</strain>
    </source>
</reference>
<feature type="transmembrane region" description="Helical" evidence="1">
    <location>
        <begin position="153"/>
        <end position="175"/>
    </location>
</feature>
<accession>A0A7G6Y9L8</accession>
<keyword evidence="1" id="KW-0812">Transmembrane</keyword>